<reference evidence="4 5" key="1">
    <citation type="submission" date="2016-12" db="EMBL/GenBank/DDBJ databases">
        <title>The new phylogeny of genus Mycobacterium.</title>
        <authorList>
            <person name="Tortoli E."/>
            <person name="Trovato A."/>
            <person name="Cirillo D.M."/>
        </authorList>
    </citation>
    <scope>NUCLEOTIDE SEQUENCE [LARGE SCALE GENOMIC DNA]</scope>
    <source>
        <strain evidence="4 5">DSM 45069</strain>
    </source>
</reference>
<dbReference type="Proteomes" id="UP000192707">
    <property type="component" value="Unassembled WGS sequence"/>
</dbReference>
<dbReference type="AlphaFoldDB" id="A0A1W9ZCB1"/>
<evidence type="ECO:0000256" key="1">
    <source>
        <dbReference type="ARBA" id="ARBA00023002"/>
    </source>
</evidence>
<evidence type="ECO:0000256" key="2">
    <source>
        <dbReference type="RuleBase" id="RU000363"/>
    </source>
</evidence>
<organism evidence="4 5">
    <name type="scientific">Mycobacterium arosiense ATCC BAA-1401 = DSM 45069</name>
    <dbReference type="NCBI Taxonomy" id="1265311"/>
    <lineage>
        <taxon>Bacteria</taxon>
        <taxon>Bacillati</taxon>
        <taxon>Actinomycetota</taxon>
        <taxon>Actinomycetes</taxon>
        <taxon>Mycobacteriales</taxon>
        <taxon>Mycobacteriaceae</taxon>
        <taxon>Mycobacterium</taxon>
        <taxon>Mycobacterium avium complex (MAC)</taxon>
    </lineage>
</organism>
<accession>A0A1W9ZCB1</accession>
<evidence type="ECO:0000313" key="4">
    <source>
        <dbReference type="EMBL" id="ORA11949.1"/>
    </source>
</evidence>
<dbReference type="SMART" id="SM00822">
    <property type="entry name" value="PKS_KR"/>
    <property type="match status" value="1"/>
</dbReference>
<gene>
    <name evidence="4" type="ORF">BST14_17700</name>
</gene>
<dbReference type="Pfam" id="PF00106">
    <property type="entry name" value="adh_short"/>
    <property type="match status" value="1"/>
</dbReference>
<evidence type="ECO:0000259" key="3">
    <source>
        <dbReference type="SMART" id="SM00822"/>
    </source>
</evidence>
<comment type="caution">
    <text evidence="4">The sequence shown here is derived from an EMBL/GenBank/DDBJ whole genome shotgun (WGS) entry which is preliminary data.</text>
</comment>
<dbReference type="Gene3D" id="3.40.50.720">
    <property type="entry name" value="NAD(P)-binding Rossmann-like Domain"/>
    <property type="match status" value="1"/>
</dbReference>
<dbReference type="PANTHER" id="PTHR44229">
    <property type="entry name" value="15-HYDROXYPROSTAGLANDIN DEHYDROGENASE [NAD(+)]"/>
    <property type="match status" value="1"/>
</dbReference>
<dbReference type="PRINTS" id="PR00081">
    <property type="entry name" value="GDHRDH"/>
</dbReference>
<dbReference type="InterPro" id="IPR057326">
    <property type="entry name" value="KR_dom"/>
</dbReference>
<dbReference type="InterPro" id="IPR036291">
    <property type="entry name" value="NAD(P)-bd_dom_sf"/>
</dbReference>
<feature type="domain" description="Ketoreductase" evidence="3">
    <location>
        <begin position="9"/>
        <end position="189"/>
    </location>
</feature>
<proteinExistence type="inferred from homology"/>
<dbReference type="FunFam" id="3.40.50.720:FF:000084">
    <property type="entry name" value="Short-chain dehydrogenase reductase"/>
    <property type="match status" value="1"/>
</dbReference>
<dbReference type="EMBL" id="MVHG01000048">
    <property type="protein sequence ID" value="ORA11949.1"/>
    <property type="molecule type" value="Genomic_DNA"/>
</dbReference>
<dbReference type="CDD" id="cd05233">
    <property type="entry name" value="SDR_c"/>
    <property type="match status" value="1"/>
</dbReference>
<dbReference type="PANTHER" id="PTHR44229:SF4">
    <property type="entry name" value="15-HYDROXYPROSTAGLANDIN DEHYDROGENASE [NAD(+)]"/>
    <property type="match status" value="1"/>
</dbReference>
<evidence type="ECO:0000313" key="5">
    <source>
        <dbReference type="Proteomes" id="UP000192707"/>
    </source>
</evidence>
<name>A0A1W9ZCB1_MYCAI</name>
<protein>
    <recommendedName>
        <fullName evidence="3">Ketoreductase domain-containing protein</fullName>
    </recommendedName>
</protein>
<dbReference type="GO" id="GO:0005737">
    <property type="term" value="C:cytoplasm"/>
    <property type="evidence" value="ECO:0007669"/>
    <property type="project" value="TreeGrafter"/>
</dbReference>
<keyword evidence="1" id="KW-0560">Oxidoreductase</keyword>
<comment type="similarity">
    <text evidence="2">Belongs to the short-chain dehydrogenases/reductases (SDR) family.</text>
</comment>
<keyword evidence="5" id="KW-1185">Reference proteome</keyword>
<dbReference type="PRINTS" id="PR00080">
    <property type="entry name" value="SDRFAMILY"/>
</dbReference>
<dbReference type="InterPro" id="IPR002347">
    <property type="entry name" value="SDR_fam"/>
</dbReference>
<sequence length="274" mass="28401">MMVESLDGKVALITGGGSGIGRASACAMARAGIRAVAVLDIDSESSQETMRLVVDGGAQALPITCDVGDPEALADAFAAVEREYGGIDLVLNNAGLVGGPPTWPDTPLARAETMIRVNLGGVVYGTQLGVAAMRRRGGGAIVNTASIGGFIPSPDDAVYVATKAGVIMLSRSCRRLHREGIRVNAVCPGVVDTPMLHETGEEGPAAWLGAGLARLRLLTADQVAEAILHIMTDNEYAGQVVTVDNPESEDDQRPILSVHSFTDVQPTLFGGSAR</sequence>
<dbReference type="GO" id="GO:0016616">
    <property type="term" value="F:oxidoreductase activity, acting on the CH-OH group of donors, NAD or NADP as acceptor"/>
    <property type="evidence" value="ECO:0007669"/>
    <property type="project" value="TreeGrafter"/>
</dbReference>
<dbReference type="SUPFAM" id="SSF51735">
    <property type="entry name" value="NAD(P)-binding Rossmann-fold domains"/>
    <property type="match status" value="1"/>
</dbReference>